<name>A0A8T1UQ81_9STRA</name>
<dbReference type="GO" id="GO:0061709">
    <property type="term" value="P:reticulophagy"/>
    <property type="evidence" value="ECO:0007669"/>
    <property type="project" value="TreeGrafter"/>
</dbReference>
<dbReference type="InterPro" id="IPR015404">
    <property type="entry name" value="Vps5_C"/>
</dbReference>
<comment type="subcellular location">
    <subcellularLocation>
        <location evidence="1">Membrane</location>
        <topology evidence="1">Peripheral membrane protein</topology>
    </subcellularLocation>
</comment>
<keyword evidence="2" id="KW-0446">Lipid-binding</keyword>
<evidence type="ECO:0000259" key="5">
    <source>
        <dbReference type="Pfam" id="PF09325"/>
    </source>
</evidence>
<dbReference type="GO" id="GO:0016020">
    <property type="term" value="C:membrane"/>
    <property type="evidence" value="ECO:0007669"/>
    <property type="project" value="UniProtKB-SubCell"/>
</dbReference>
<dbReference type="GO" id="GO:0034727">
    <property type="term" value="P:piecemeal microautophagy of the nucleus"/>
    <property type="evidence" value="ECO:0007669"/>
    <property type="project" value="TreeGrafter"/>
</dbReference>
<dbReference type="VEuPathDB" id="FungiDB:PC110_g7445"/>
<feature type="domain" description="Sorting nexin/Vps5-like C-terminal" evidence="5">
    <location>
        <begin position="336"/>
        <end position="449"/>
    </location>
</feature>
<evidence type="ECO:0000256" key="2">
    <source>
        <dbReference type="ARBA" id="ARBA00023121"/>
    </source>
</evidence>
<evidence type="ECO:0000256" key="1">
    <source>
        <dbReference type="ARBA" id="ARBA00004170"/>
    </source>
</evidence>
<keyword evidence="3" id="KW-0472">Membrane</keyword>
<comment type="caution">
    <text evidence="6">The sequence shown here is derived from an EMBL/GenBank/DDBJ whole genome shotgun (WGS) entry which is preliminary data.</text>
</comment>
<dbReference type="GO" id="GO:0008289">
    <property type="term" value="F:lipid binding"/>
    <property type="evidence" value="ECO:0007669"/>
    <property type="project" value="UniProtKB-KW"/>
</dbReference>
<dbReference type="Proteomes" id="UP000688947">
    <property type="component" value="Unassembled WGS sequence"/>
</dbReference>
<dbReference type="GO" id="GO:0000422">
    <property type="term" value="P:autophagy of mitochondrion"/>
    <property type="evidence" value="ECO:0007669"/>
    <property type="project" value="TreeGrafter"/>
</dbReference>
<evidence type="ECO:0000256" key="3">
    <source>
        <dbReference type="ARBA" id="ARBA00023136"/>
    </source>
</evidence>
<dbReference type="AlphaFoldDB" id="A0A8T1UQ81"/>
<keyword evidence="4" id="KW-0175">Coiled coil</keyword>
<organism evidence="6 7">
    <name type="scientific">Phytophthora cactorum</name>
    <dbReference type="NCBI Taxonomy" id="29920"/>
    <lineage>
        <taxon>Eukaryota</taxon>
        <taxon>Sar</taxon>
        <taxon>Stramenopiles</taxon>
        <taxon>Oomycota</taxon>
        <taxon>Peronosporomycetes</taxon>
        <taxon>Peronosporales</taxon>
        <taxon>Peronosporaceae</taxon>
        <taxon>Phytophthora</taxon>
    </lineage>
</organism>
<feature type="coiled-coil region" evidence="4">
    <location>
        <begin position="381"/>
        <end position="408"/>
    </location>
</feature>
<dbReference type="PANTHER" id="PTHR45949">
    <property type="entry name" value="SORTING NEXIN-4"/>
    <property type="match status" value="1"/>
</dbReference>
<sequence>MLGLGRSSTSGASGGEFNIAFVNGPIKFHSEEGVLYSRLFHIVDTDADGYIGGTEGAAFIRRARLMNDANREIWRLASGGKSQEKLNKDCWFVAMKLVALVQSTGKCQMQSLYSGDPLPLADFQLEQPVDNVLPEETAPDFERSFVVSVSTPVVVGSGYSRYTQYVISTKNEVCSHEKLSQTLELQIVLTASTEGLIAGKELLKVASIAATYVPTPASVSSLWSSLKDGVFLSSNVQQVEIKTDDDYARIGQHIDEYEKRIRDVTRCSDIVYAAQRSEGSLATILRLCQTFTKIRYAKFKYIQHLEYGIQSNTKLPSQLDKLLSMYVSIVRYQAGKVDAVKAVMHNRESAIYEVQQANASMQRNKERFAAARASSGAAASAMRAEQKMASAEDRMNHAKEQVQFIANSLKVETKRMDTGKTANFKTALLSLANLELDYHVQSRAAWEGLRSFLEMSDDEVAESRHRAQAPITCRKPGEKDLGQIIGLL</sequence>
<dbReference type="GO" id="GO:0015031">
    <property type="term" value="P:protein transport"/>
    <property type="evidence" value="ECO:0007669"/>
    <property type="project" value="TreeGrafter"/>
</dbReference>
<dbReference type="EMBL" id="JAENGZ010000126">
    <property type="protein sequence ID" value="KAG6968154.1"/>
    <property type="molecule type" value="Genomic_DNA"/>
</dbReference>
<dbReference type="GO" id="GO:0032456">
    <property type="term" value="P:endocytic recycling"/>
    <property type="evidence" value="ECO:0007669"/>
    <property type="project" value="TreeGrafter"/>
</dbReference>
<gene>
    <name evidence="6" type="ORF">JG687_00003901</name>
</gene>
<dbReference type="PANTHER" id="PTHR45949:SF2">
    <property type="entry name" value="SORTING NEXIN-4"/>
    <property type="match status" value="1"/>
</dbReference>
<evidence type="ECO:0000313" key="6">
    <source>
        <dbReference type="EMBL" id="KAG6968154.1"/>
    </source>
</evidence>
<reference evidence="6" key="1">
    <citation type="submission" date="2021-01" db="EMBL/GenBank/DDBJ databases">
        <title>Phytophthora aleatoria, a newly-described species from Pinus radiata is distinct from Phytophthora cactorum isolates based on comparative genomics.</title>
        <authorList>
            <person name="Mcdougal R."/>
            <person name="Panda P."/>
            <person name="Williams N."/>
            <person name="Studholme D.J."/>
        </authorList>
    </citation>
    <scope>NUCLEOTIDE SEQUENCE</scope>
    <source>
        <strain evidence="6">NZFS 3830</strain>
    </source>
</reference>
<dbReference type="OrthoDB" id="5227681at2759"/>
<dbReference type="Pfam" id="PF09325">
    <property type="entry name" value="Vps5"/>
    <property type="match status" value="1"/>
</dbReference>
<dbReference type="GO" id="GO:0005769">
    <property type="term" value="C:early endosome"/>
    <property type="evidence" value="ECO:0007669"/>
    <property type="project" value="TreeGrafter"/>
</dbReference>
<evidence type="ECO:0000256" key="4">
    <source>
        <dbReference type="SAM" id="Coils"/>
    </source>
</evidence>
<accession>A0A8T1UQ81</accession>
<protein>
    <recommendedName>
        <fullName evidence="5">Sorting nexin/Vps5-like C-terminal domain-containing protein</fullName>
    </recommendedName>
</protein>
<evidence type="ECO:0000313" key="7">
    <source>
        <dbReference type="Proteomes" id="UP000688947"/>
    </source>
</evidence>
<proteinExistence type="predicted"/>
<dbReference type="GO" id="GO:0000407">
    <property type="term" value="C:phagophore assembly site"/>
    <property type="evidence" value="ECO:0007669"/>
    <property type="project" value="TreeGrafter"/>
</dbReference>